<dbReference type="Gene3D" id="3.40.50.1820">
    <property type="entry name" value="alpha/beta hydrolase"/>
    <property type="match status" value="1"/>
</dbReference>
<name>A0A9J7IVA9_SPOLT</name>
<keyword evidence="1" id="KW-0378">Hydrolase</keyword>
<dbReference type="OrthoDB" id="408373at2759"/>
<dbReference type="PANTHER" id="PTHR43329">
    <property type="entry name" value="EPOXIDE HYDROLASE"/>
    <property type="match status" value="1"/>
</dbReference>
<feature type="transmembrane region" description="Helical" evidence="3">
    <location>
        <begin position="12"/>
        <end position="33"/>
    </location>
</feature>
<dbReference type="Proteomes" id="UP000301870">
    <property type="component" value="Chromosome 27"/>
</dbReference>
<evidence type="ECO:0000256" key="3">
    <source>
        <dbReference type="SAM" id="Phobius"/>
    </source>
</evidence>
<dbReference type="PRINTS" id="PR00412">
    <property type="entry name" value="EPOXHYDRLASE"/>
</dbReference>
<accession>A0A9J7IVA9</accession>
<evidence type="ECO:0000313" key="6">
    <source>
        <dbReference type="RefSeq" id="XP_022829648.1"/>
    </source>
</evidence>
<reference evidence="6" key="1">
    <citation type="submission" date="2025-08" db="UniProtKB">
        <authorList>
            <consortium name="RefSeq"/>
        </authorList>
    </citation>
    <scope>IDENTIFICATION</scope>
    <source>
        <strain evidence="6">Ishihara</strain>
        <tissue evidence="6">Whole body</tissue>
    </source>
</reference>
<comment type="similarity">
    <text evidence="2">Belongs to the AB hydrolase superfamily. Epoxide hydrolase family.</text>
</comment>
<keyword evidence="5" id="KW-1185">Reference proteome</keyword>
<keyword evidence="3" id="KW-0812">Transmembrane</keyword>
<dbReference type="InterPro" id="IPR000073">
    <property type="entry name" value="AB_hydrolase_1"/>
</dbReference>
<gene>
    <name evidence="6" type="primary">LOC111358653</name>
</gene>
<dbReference type="RefSeq" id="XP_022829648.1">
    <property type="nucleotide sequence ID" value="XM_022973880.1"/>
</dbReference>
<protein>
    <submittedName>
        <fullName evidence="6">Epoxide hydrolase 3-like</fullName>
    </submittedName>
</protein>
<dbReference type="InterPro" id="IPR000639">
    <property type="entry name" value="Epox_hydrolase-like"/>
</dbReference>
<proteinExistence type="inferred from homology"/>
<sequence length="342" mass="40213">MSVLLWLQRVVYYNLLTVYYNVLMLIGFAVVYLKNPFSSPWTQKLKLEPPARLTDPKYGVHKYIKVNGTVLHYVESGDPSKPLMIFVHGFPEFWYSWRHQIVEFQKDYWCVAIDLRGYGDSERPEGVAAYQIQNLVADIKDLVIQLGREKCILISHDWGGLIACQFRNQHPEMLHGLVMLASISSTAWVREIWNNPEQRKQSWYVFLYRAPVIPEKALLMNDLEIYEKVMLLPGKSNTDKEDIECYKYWFRKPFALTPPINYYRANFRFDFPEIVEHKENVPMLVAHAANDHYLCHSLLDTIKKEYSTIETAIVENASHFLQQEEPEKVNKLIRDFLSKNNI</sequence>
<evidence type="ECO:0000313" key="5">
    <source>
        <dbReference type="Proteomes" id="UP000301870"/>
    </source>
</evidence>
<evidence type="ECO:0000256" key="2">
    <source>
        <dbReference type="ARBA" id="ARBA00038334"/>
    </source>
</evidence>
<dbReference type="GO" id="GO:0004301">
    <property type="term" value="F:epoxide hydrolase activity"/>
    <property type="evidence" value="ECO:0007669"/>
    <property type="project" value="UniProtKB-ARBA"/>
</dbReference>
<dbReference type="GeneID" id="111358653"/>
<keyword evidence="3" id="KW-1133">Transmembrane helix</keyword>
<dbReference type="SUPFAM" id="SSF53474">
    <property type="entry name" value="alpha/beta-Hydrolases"/>
    <property type="match status" value="1"/>
</dbReference>
<dbReference type="InterPro" id="IPR029058">
    <property type="entry name" value="AB_hydrolase_fold"/>
</dbReference>
<organism evidence="5 6">
    <name type="scientific">Spodoptera litura</name>
    <name type="common">Asian cotton leafworm</name>
    <dbReference type="NCBI Taxonomy" id="69820"/>
    <lineage>
        <taxon>Eukaryota</taxon>
        <taxon>Metazoa</taxon>
        <taxon>Ecdysozoa</taxon>
        <taxon>Arthropoda</taxon>
        <taxon>Hexapoda</taxon>
        <taxon>Insecta</taxon>
        <taxon>Pterygota</taxon>
        <taxon>Neoptera</taxon>
        <taxon>Endopterygota</taxon>
        <taxon>Lepidoptera</taxon>
        <taxon>Glossata</taxon>
        <taxon>Ditrysia</taxon>
        <taxon>Noctuoidea</taxon>
        <taxon>Noctuidae</taxon>
        <taxon>Amphipyrinae</taxon>
        <taxon>Spodoptera</taxon>
    </lineage>
</organism>
<dbReference type="KEGG" id="sliu:111358653"/>
<evidence type="ECO:0000256" key="1">
    <source>
        <dbReference type="ARBA" id="ARBA00022801"/>
    </source>
</evidence>
<dbReference type="AlphaFoldDB" id="A0A9J7IVA9"/>
<keyword evidence="3" id="KW-0472">Membrane</keyword>
<dbReference type="Pfam" id="PF00561">
    <property type="entry name" value="Abhydrolase_1"/>
    <property type="match status" value="1"/>
</dbReference>
<feature type="domain" description="AB hydrolase-1" evidence="4">
    <location>
        <begin position="82"/>
        <end position="326"/>
    </location>
</feature>
<evidence type="ECO:0000259" key="4">
    <source>
        <dbReference type="Pfam" id="PF00561"/>
    </source>
</evidence>